<evidence type="ECO:0000256" key="4">
    <source>
        <dbReference type="ARBA" id="ARBA00022746"/>
    </source>
</evidence>
<dbReference type="RefSeq" id="WP_206475556.1">
    <property type="nucleotide sequence ID" value="NZ_JBFBMH010000003.1"/>
</dbReference>
<comment type="pathway">
    <text evidence="2">Carotenoid biosynthesis.</text>
</comment>
<gene>
    <name evidence="9" type="ORF">AB0301_02985</name>
</gene>
<dbReference type="NCBIfam" id="TIGR03462">
    <property type="entry name" value="CarR_dom_SF"/>
    <property type="match status" value="1"/>
</dbReference>
<evidence type="ECO:0000256" key="8">
    <source>
        <dbReference type="SAM" id="Phobius"/>
    </source>
</evidence>
<evidence type="ECO:0000256" key="3">
    <source>
        <dbReference type="ARBA" id="ARBA00022692"/>
    </source>
</evidence>
<comment type="subcellular location">
    <subcellularLocation>
        <location evidence="1">Membrane</location>
        <topology evidence="1">Multi-pass membrane protein</topology>
    </subcellularLocation>
</comment>
<organism evidence="9 10">
    <name type="scientific">Microbacterium profundi</name>
    <dbReference type="NCBI Taxonomy" id="450380"/>
    <lineage>
        <taxon>Bacteria</taxon>
        <taxon>Bacillati</taxon>
        <taxon>Actinomycetota</taxon>
        <taxon>Actinomycetes</taxon>
        <taxon>Micrococcales</taxon>
        <taxon>Microbacteriaceae</taxon>
        <taxon>Microbacterium</taxon>
    </lineage>
</organism>
<sequence>MNLVYAASLLLTLACLVLLDVRFRLVFARTPARSAVVLLAGLAFFTVWDAVGIGLGVFRHVDSRWATGILLAPQFPIEELLFLVFLCYLTLVLLSGLRHLRNRHAKRRSR</sequence>
<name>A0ABV3LDR9_9MICO</name>
<evidence type="ECO:0000313" key="10">
    <source>
        <dbReference type="Proteomes" id="UP001553715"/>
    </source>
</evidence>
<evidence type="ECO:0000256" key="6">
    <source>
        <dbReference type="ARBA" id="ARBA00023136"/>
    </source>
</evidence>
<feature type="transmembrane region" description="Helical" evidence="8">
    <location>
        <begin position="6"/>
        <end position="23"/>
    </location>
</feature>
<evidence type="ECO:0000256" key="2">
    <source>
        <dbReference type="ARBA" id="ARBA00004829"/>
    </source>
</evidence>
<reference evidence="9 10" key="1">
    <citation type="submission" date="2024-06" db="EMBL/GenBank/DDBJ databases">
        <title>The Natural Products Discovery Center: Release of the First 8490 Sequenced Strains for Exploring Actinobacteria Biosynthetic Diversity.</title>
        <authorList>
            <person name="Kalkreuter E."/>
            <person name="Kautsar S.A."/>
            <person name="Yang D."/>
            <person name="Bader C.D."/>
            <person name="Teijaro C.N."/>
            <person name="Fluegel L."/>
            <person name="Davis C.M."/>
            <person name="Simpson J.R."/>
            <person name="Lauterbach L."/>
            <person name="Steele A.D."/>
            <person name="Gui C."/>
            <person name="Meng S."/>
            <person name="Li G."/>
            <person name="Viehrig K."/>
            <person name="Ye F."/>
            <person name="Su P."/>
            <person name="Kiefer A.F."/>
            <person name="Nichols A."/>
            <person name="Cepeda A.J."/>
            <person name="Yan W."/>
            <person name="Fan B."/>
            <person name="Jiang Y."/>
            <person name="Adhikari A."/>
            <person name="Zheng C.-J."/>
            <person name="Schuster L."/>
            <person name="Cowan T.M."/>
            <person name="Smanski M.J."/>
            <person name="Chevrette M.G."/>
            <person name="De Carvalho L.P.S."/>
            <person name="Shen B."/>
        </authorList>
    </citation>
    <scope>NUCLEOTIDE SEQUENCE [LARGE SCALE GENOMIC DNA]</scope>
    <source>
        <strain evidence="9 10">NPDC077434</strain>
    </source>
</reference>
<keyword evidence="5 8" id="KW-1133">Transmembrane helix</keyword>
<feature type="transmembrane region" description="Helical" evidence="8">
    <location>
        <begin position="35"/>
        <end position="60"/>
    </location>
</feature>
<keyword evidence="7" id="KW-0413">Isomerase</keyword>
<evidence type="ECO:0000256" key="1">
    <source>
        <dbReference type="ARBA" id="ARBA00004141"/>
    </source>
</evidence>
<keyword evidence="10" id="KW-1185">Reference proteome</keyword>
<proteinExistence type="predicted"/>
<evidence type="ECO:0000256" key="5">
    <source>
        <dbReference type="ARBA" id="ARBA00022989"/>
    </source>
</evidence>
<dbReference type="InterPro" id="IPR017825">
    <property type="entry name" value="Lycopene_cyclase_dom"/>
</dbReference>
<accession>A0ABV3LDR9</accession>
<protein>
    <submittedName>
        <fullName evidence="9">Lycopene cyclase domain-containing protein</fullName>
    </submittedName>
</protein>
<keyword evidence="3 8" id="KW-0812">Transmembrane</keyword>
<keyword evidence="6 8" id="KW-0472">Membrane</keyword>
<evidence type="ECO:0000256" key="7">
    <source>
        <dbReference type="ARBA" id="ARBA00023235"/>
    </source>
</evidence>
<feature type="transmembrane region" description="Helical" evidence="8">
    <location>
        <begin position="80"/>
        <end position="100"/>
    </location>
</feature>
<keyword evidence="4" id="KW-0125">Carotenoid biosynthesis</keyword>
<dbReference type="EMBL" id="JBFBMH010000003">
    <property type="protein sequence ID" value="MEW1974037.1"/>
    <property type="molecule type" value="Genomic_DNA"/>
</dbReference>
<comment type="caution">
    <text evidence="9">The sequence shown here is derived from an EMBL/GenBank/DDBJ whole genome shotgun (WGS) entry which is preliminary data.</text>
</comment>
<dbReference type="Proteomes" id="UP001553715">
    <property type="component" value="Unassembled WGS sequence"/>
</dbReference>
<evidence type="ECO:0000313" key="9">
    <source>
        <dbReference type="EMBL" id="MEW1974037.1"/>
    </source>
</evidence>